<dbReference type="Gene3D" id="3.50.50.60">
    <property type="entry name" value="FAD/NAD(P)-binding domain"/>
    <property type="match status" value="2"/>
</dbReference>
<name>A0ABQ8G8C1_9PEZI</name>
<evidence type="ECO:0000313" key="5">
    <source>
        <dbReference type="EMBL" id="KAH7048234.1"/>
    </source>
</evidence>
<evidence type="ECO:0000256" key="1">
    <source>
        <dbReference type="ARBA" id="ARBA00009333"/>
    </source>
</evidence>
<evidence type="ECO:0000313" key="6">
    <source>
        <dbReference type="Proteomes" id="UP000774617"/>
    </source>
</evidence>
<organism evidence="5 6">
    <name type="scientific">Macrophomina phaseolina</name>
    <dbReference type="NCBI Taxonomy" id="35725"/>
    <lineage>
        <taxon>Eukaryota</taxon>
        <taxon>Fungi</taxon>
        <taxon>Dikarya</taxon>
        <taxon>Ascomycota</taxon>
        <taxon>Pezizomycotina</taxon>
        <taxon>Dothideomycetes</taxon>
        <taxon>Dothideomycetes incertae sedis</taxon>
        <taxon>Botryosphaeriales</taxon>
        <taxon>Botryosphaeriaceae</taxon>
        <taxon>Macrophomina</taxon>
    </lineage>
</organism>
<dbReference type="Pfam" id="PF07992">
    <property type="entry name" value="Pyr_redox_2"/>
    <property type="match status" value="1"/>
</dbReference>
<gene>
    <name evidence="5" type="ORF">B0J12DRAFT_665379</name>
</gene>
<dbReference type="EMBL" id="JAGTJR010000015">
    <property type="protein sequence ID" value="KAH7048234.1"/>
    <property type="molecule type" value="Genomic_DNA"/>
</dbReference>
<dbReference type="InterPro" id="IPR023753">
    <property type="entry name" value="FAD/NAD-binding_dom"/>
</dbReference>
<proteinExistence type="inferred from homology"/>
<dbReference type="InterPro" id="IPR036188">
    <property type="entry name" value="FAD/NAD-bd_sf"/>
</dbReference>
<reference evidence="5 6" key="1">
    <citation type="journal article" date="2021" name="Nat. Commun.">
        <title>Genetic determinants of endophytism in the Arabidopsis root mycobiome.</title>
        <authorList>
            <person name="Mesny F."/>
            <person name="Miyauchi S."/>
            <person name="Thiergart T."/>
            <person name="Pickel B."/>
            <person name="Atanasova L."/>
            <person name="Karlsson M."/>
            <person name="Huettel B."/>
            <person name="Barry K.W."/>
            <person name="Haridas S."/>
            <person name="Chen C."/>
            <person name="Bauer D."/>
            <person name="Andreopoulos W."/>
            <person name="Pangilinan J."/>
            <person name="LaButti K."/>
            <person name="Riley R."/>
            <person name="Lipzen A."/>
            <person name="Clum A."/>
            <person name="Drula E."/>
            <person name="Henrissat B."/>
            <person name="Kohler A."/>
            <person name="Grigoriev I.V."/>
            <person name="Martin F.M."/>
            <person name="Hacquard S."/>
        </authorList>
    </citation>
    <scope>NUCLEOTIDE SEQUENCE [LARGE SCALE GENOMIC DNA]</scope>
    <source>
        <strain evidence="5 6">MPI-SDFR-AT-0080</strain>
    </source>
</reference>
<dbReference type="InterPro" id="IPR050097">
    <property type="entry name" value="Ferredoxin-NADP_redctase_2"/>
</dbReference>
<keyword evidence="3" id="KW-0560">Oxidoreductase</keyword>
<dbReference type="SUPFAM" id="SSF51905">
    <property type="entry name" value="FAD/NAD(P)-binding domain"/>
    <property type="match status" value="1"/>
</dbReference>
<dbReference type="PANTHER" id="PTHR48105">
    <property type="entry name" value="THIOREDOXIN REDUCTASE 1-RELATED-RELATED"/>
    <property type="match status" value="1"/>
</dbReference>
<evidence type="ECO:0000256" key="2">
    <source>
        <dbReference type="ARBA" id="ARBA00022630"/>
    </source>
</evidence>
<evidence type="ECO:0000259" key="4">
    <source>
        <dbReference type="Pfam" id="PF07992"/>
    </source>
</evidence>
<comment type="caution">
    <text evidence="5">The sequence shown here is derived from an EMBL/GenBank/DDBJ whole genome shotgun (WGS) entry which is preliminary data.</text>
</comment>
<dbReference type="Proteomes" id="UP000774617">
    <property type="component" value="Unassembled WGS sequence"/>
</dbReference>
<accession>A0ABQ8G8C1</accession>
<feature type="domain" description="FAD/NAD(P)-binding" evidence="4">
    <location>
        <begin position="22"/>
        <end position="261"/>
    </location>
</feature>
<sequence>MVPGYDHQSLLTYISDIRRDLTTRYNTNTFVNAKATEILKLTEGEHAGFFQITDANGQKWLGRKVVLAIGNVERFPDVPGYEDCWIKGIFHCQVHRGFEVAGCKMAGVLAVEGDASLFKARHLALEAKAIAQRVTIFTHGNEELATEVRETLKDWPEGLYTIDTRRIKRLVKGPEASDVDIHFEQAGSSPTTVNYIIHRPIPEIPGSFVQQLGLEIDNSGIINPGFIKVGGIFNETNVPGVFAVGDCASAFKVVPSGVNMGSFTAAGLAAQLAGETPSRHGFACVS</sequence>
<keyword evidence="2" id="KW-0285">Flavoprotein</keyword>
<keyword evidence="6" id="KW-1185">Reference proteome</keyword>
<comment type="similarity">
    <text evidence="1">Belongs to the class-II pyridine nucleotide-disulfide oxidoreductase family.</text>
</comment>
<protein>
    <submittedName>
        <fullName evidence="5">Pyridine nucleotide-disulfide oxidoreductase</fullName>
    </submittedName>
</protein>
<evidence type="ECO:0000256" key="3">
    <source>
        <dbReference type="ARBA" id="ARBA00023002"/>
    </source>
</evidence>